<dbReference type="GO" id="GO:0043138">
    <property type="term" value="F:3'-5' DNA helicase activity"/>
    <property type="evidence" value="ECO:0007669"/>
    <property type="project" value="TreeGrafter"/>
</dbReference>
<protein>
    <recommendedName>
        <fullName evidence="5">UvrD-like helicase ATP-binding domain-containing protein</fullName>
    </recommendedName>
</protein>
<dbReference type="PROSITE" id="PS51198">
    <property type="entry name" value="UVRD_HELICASE_ATP_BIND"/>
    <property type="match status" value="1"/>
</dbReference>
<dbReference type="GO" id="GO:0005829">
    <property type="term" value="C:cytosol"/>
    <property type="evidence" value="ECO:0007669"/>
    <property type="project" value="TreeGrafter"/>
</dbReference>
<dbReference type="PANTHER" id="PTHR11070">
    <property type="entry name" value="UVRD / RECB / PCRA DNA HELICASE FAMILY MEMBER"/>
    <property type="match status" value="1"/>
</dbReference>
<gene>
    <name evidence="6" type="ORF">METZ01_LOCUS80764</name>
</gene>
<dbReference type="GO" id="GO:0005524">
    <property type="term" value="F:ATP binding"/>
    <property type="evidence" value="ECO:0007669"/>
    <property type="project" value="UniProtKB-KW"/>
</dbReference>
<keyword evidence="2" id="KW-0378">Hydrolase</keyword>
<sequence length="576" mass="65827">MPLTEKEIAYIKEEEQLLETTLKFLCCQLPEVQEAKVNANLAARELTKQVVNEWNNEERQPLISDEAVAHTILDVRKNSDKALLELIEEPYFGRVSTIEDDGSEVSFLIGKKSNIDAGIVDWRNGPIASLYFNYKQGEEFFEVINQRERSGKIKLRRSYKIENGHLVQIETPEGIFRRNTEGWEKLDIDLEIAAYRSRGLNPKEKSLPNILSLITKDQFEMITTDPDRPVIIQGSAGSGKTTVALHRLAWLLHENNSQINAEKTRVIVMNRSLAIYVSATLPSMGIDDVQTNTFNSWALSIIRKSVRGKPFFKFLNIPSFVEEIKFSEEILKALSGWVKKQSLVLDEEIKKQFSSRTAHQEAWLKSKDKPLLPRLRDFSHEVKLSKLPEAEKQQKLSFIKKQISNLEDYLQDLYNLLSDTDHLKKYLPPDAKLTFNLDYLRRLTEKNRLRNSLDYFDMSLILRLIQLKNGGLPDGKGGTVSLDHIVIDEAQDFGPVEFAIMMDAVNDRRQVTIVGDVAQKILFARKFIGWNKVVENLGLDDDAIIRLEVSFRCTVPIMTLAHKVAGDPKKVEGRDG</sequence>
<dbReference type="Gene3D" id="3.40.50.300">
    <property type="entry name" value="P-loop containing nucleotide triphosphate hydrolases"/>
    <property type="match status" value="1"/>
</dbReference>
<keyword evidence="4" id="KW-0067">ATP-binding</keyword>
<evidence type="ECO:0000313" key="6">
    <source>
        <dbReference type="EMBL" id="SVA27910.1"/>
    </source>
</evidence>
<evidence type="ECO:0000256" key="2">
    <source>
        <dbReference type="ARBA" id="ARBA00022801"/>
    </source>
</evidence>
<reference evidence="6" key="1">
    <citation type="submission" date="2018-05" db="EMBL/GenBank/DDBJ databases">
        <authorList>
            <person name="Lanie J.A."/>
            <person name="Ng W.-L."/>
            <person name="Kazmierczak K.M."/>
            <person name="Andrzejewski T.M."/>
            <person name="Davidsen T.M."/>
            <person name="Wayne K.J."/>
            <person name="Tettelin H."/>
            <person name="Glass J.I."/>
            <person name="Rusch D."/>
            <person name="Podicherti R."/>
            <person name="Tsui H.-C.T."/>
            <person name="Winkler M.E."/>
        </authorList>
    </citation>
    <scope>NUCLEOTIDE SEQUENCE</scope>
</reference>
<dbReference type="EMBL" id="UINC01006504">
    <property type="protein sequence ID" value="SVA27910.1"/>
    <property type="molecule type" value="Genomic_DNA"/>
</dbReference>
<evidence type="ECO:0000259" key="5">
    <source>
        <dbReference type="PROSITE" id="PS51198"/>
    </source>
</evidence>
<name>A0A381UID8_9ZZZZ</name>
<proteinExistence type="predicted"/>
<dbReference type="PANTHER" id="PTHR11070:SF17">
    <property type="entry name" value="DNA HELICASE IV"/>
    <property type="match status" value="1"/>
</dbReference>
<keyword evidence="3" id="KW-0347">Helicase</keyword>
<dbReference type="InterPro" id="IPR000212">
    <property type="entry name" value="DNA_helicase_UvrD/REP"/>
</dbReference>
<dbReference type="AlphaFoldDB" id="A0A381UID8"/>
<dbReference type="GO" id="GO:0003677">
    <property type="term" value="F:DNA binding"/>
    <property type="evidence" value="ECO:0007669"/>
    <property type="project" value="InterPro"/>
</dbReference>
<evidence type="ECO:0000256" key="1">
    <source>
        <dbReference type="ARBA" id="ARBA00022741"/>
    </source>
</evidence>
<dbReference type="GO" id="GO:0000725">
    <property type="term" value="P:recombinational repair"/>
    <property type="evidence" value="ECO:0007669"/>
    <property type="project" value="TreeGrafter"/>
</dbReference>
<organism evidence="6">
    <name type="scientific">marine metagenome</name>
    <dbReference type="NCBI Taxonomy" id="408172"/>
    <lineage>
        <taxon>unclassified sequences</taxon>
        <taxon>metagenomes</taxon>
        <taxon>ecological metagenomes</taxon>
    </lineage>
</organism>
<dbReference type="GO" id="GO:0016787">
    <property type="term" value="F:hydrolase activity"/>
    <property type="evidence" value="ECO:0007669"/>
    <property type="project" value="UniProtKB-KW"/>
</dbReference>
<keyword evidence="1" id="KW-0547">Nucleotide-binding</keyword>
<feature type="domain" description="UvrD-like helicase ATP-binding" evidence="5">
    <location>
        <begin position="213"/>
        <end position="554"/>
    </location>
</feature>
<dbReference type="InterPro" id="IPR027417">
    <property type="entry name" value="P-loop_NTPase"/>
</dbReference>
<dbReference type="InterPro" id="IPR014016">
    <property type="entry name" value="UvrD-like_ATP-bd"/>
</dbReference>
<dbReference type="SUPFAM" id="SSF52540">
    <property type="entry name" value="P-loop containing nucleoside triphosphate hydrolases"/>
    <property type="match status" value="1"/>
</dbReference>
<dbReference type="Pfam" id="PF00580">
    <property type="entry name" value="UvrD-helicase"/>
    <property type="match status" value="1"/>
</dbReference>
<evidence type="ECO:0000256" key="3">
    <source>
        <dbReference type="ARBA" id="ARBA00022806"/>
    </source>
</evidence>
<evidence type="ECO:0000256" key="4">
    <source>
        <dbReference type="ARBA" id="ARBA00022840"/>
    </source>
</evidence>
<accession>A0A381UID8</accession>
<feature type="non-terminal residue" evidence="6">
    <location>
        <position position="576"/>
    </location>
</feature>